<evidence type="ECO:0000256" key="9">
    <source>
        <dbReference type="ARBA" id="ARBA00022842"/>
    </source>
</evidence>
<dbReference type="VEuPathDB" id="VectorBase:BGLAX_051914"/>
<evidence type="ECO:0000259" key="11">
    <source>
        <dbReference type="Pfam" id="PF13793"/>
    </source>
</evidence>
<dbReference type="CDD" id="cd06223">
    <property type="entry name" value="PRTases_typeI"/>
    <property type="match status" value="1"/>
</dbReference>
<evidence type="ECO:0000313" key="12">
    <source>
        <dbReference type="EnsemblMetazoa" id="BGLB006669-PB"/>
    </source>
</evidence>
<dbReference type="STRING" id="6526.A0A2C9JR58"/>
<evidence type="ECO:0000256" key="1">
    <source>
        <dbReference type="ARBA" id="ARBA00006478"/>
    </source>
</evidence>
<dbReference type="GO" id="GO:0005524">
    <property type="term" value="F:ATP binding"/>
    <property type="evidence" value="ECO:0007669"/>
    <property type="project" value="UniProtKB-KW"/>
</dbReference>
<keyword evidence="7" id="KW-0418">Kinase</keyword>
<dbReference type="GO" id="GO:0000287">
    <property type="term" value="F:magnesium ion binding"/>
    <property type="evidence" value="ECO:0007669"/>
    <property type="project" value="InterPro"/>
</dbReference>
<feature type="domain" description="Ribose-phosphate pyrophosphokinase N-terminal" evidence="11">
    <location>
        <begin position="7"/>
        <end position="120"/>
    </location>
</feature>
<dbReference type="GO" id="GO:0006015">
    <property type="term" value="P:5-phosphoribose 1-diphosphate biosynthetic process"/>
    <property type="evidence" value="ECO:0007669"/>
    <property type="project" value="TreeGrafter"/>
</dbReference>
<comment type="catalytic activity">
    <reaction evidence="10">
        <text>D-ribose 5-phosphate + ATP = 5-phospho-alpha-D-ribose 1-diphosphate + AMP + H(+)</text>
        <dbReference type="Rhea" id="RHEA:15609"/>
        <dbReference type="ChEBI" id="CHEBI:15378"/>
        <dbReference type="ChEBI" id="CHEBI:30616"/>
        <dbReference type="ChEBI" id="CHEBI:58017"/>
        <dbReference type="ChEBI" id="CHEBI:78346"/>
        <dbReference type="ChEBI" id="CHEBI:456215"/>
        <dbReference type="EC" id="2.7.6.1"/>
    </reaction>
</comment>
<dbReference type="EnsemblMetazoa" id="BGLB006669-RB">
    <property type="protein sequence ID" value="BGLB006669-PB"/>
    <property type="gene ID" value="BGLB006669"/>
</dbReference>
<evidence type="ECO:0000256" key="7">
    <source>
        <dbReference type="ARBA" id="ARBA00022777"/>
    </source>
</evidence>
<protein>
    <recommendedName>
        <fullName evidence="2">ribose-phosphate diphosphokinase</fullName>
        <ecNumber evidence="2">2.7.6.1</ecNumber>
    </recommendedName>
</protein>
<dbReference type="NCBIfam" id="NF002320">
    <property type="entry name" value="PRK01259.1"/>
    <property type="match status" value="1"/>
</dbReference>
<dbReference type="InterPro" id="IPR000836">
    <property type="entry name" value="PRTase_dom"/>
</dbReference>
<dbReference type="HAMAP" id="MF_00583_B">
    <property type="entry name" value="RibP_PPkinase_B"/>
    <property type="match status" value="1"/>
</dbReference>
<evidence type="ECO:0000256" key="8">
    <source>
        <dbReference type="ARBA" id="ARBA00022840"/>
    </source>
</evidence>
<dbReference type="EC" id="2.7.6.1" evidence="2"/>
<evidence type="ECO:0000313" key="13">
    <source>
        <dbReference type="Proteomes" id="UP000076420"/>
    </source>
</evidence>
<keyword evidence="9" id="KW-0460">Magnesium</keyword>
<name>A0A2C9JR58_BIOGL</name>
<evidence type="ECO:0000256" key="3">
    <source>
        <dbReference type="ARBA" id="ARBA00022679"/>
    </source>
</evidence>
<dbReference type="InterPro" id="IPR029057">
    <property type="entry name" value="PRTase-like"/>
</dbReference>
<keyword evidence="6" id="KW-0547">Nucleotide-binding</keyword>
<accession>A0A2C9JR58</accession>
<evidence type="ECO:0000256" key="5">
    <source>
        <dbReference type="ARBA" id="ARBA00022727"/>
    </source>
</evidence>
<dbReference type="Gene3D" id="3.40.50.2020">
    <property type="match status" value="2"/>
</dbReference>
<keyword evidence="4" id="KW-0479">Metal-binding</keyword>
<organism evidence="12 13">
    <name type="scientific">Biomphalaria glabrata</name>
    <name type="common">Bloodfluke planorb</name>
    <name type="synonym">Freshwater snail</name>
    <dbReference type="NCBI Taxonomy" id="6526"/>
    <lineage>
        <taxon>Eukaryota</taxon>
        <taxon>Metazoa</taxon>
        <taxon>Spiralia</taxon>
        <taxon>Lophotrochozoa</taxon>
        <taxon>Mollusca</taxon>
        <taxon>Gastropoda</taxon>
        <taxon>Heterobranchia</taxon>
        <taxon>Euthyneura</taxon>
        <taxon>Panpulmonata</taxon>
        <taxon>Hygrophila</taxon>
        <taxon>Lymnaeoidea</taxon>
        <taxon>Planorbidae</taxon>
        <taxon>Biomphalaria</taxon>
    </lineage>
</organism>
<evidence type="ECO:0000256" key="6">
    <source>
        <dbReference type="ARBA" id="ARBA00022741"/>
    </source>
</evidence>
<dbReference type="InterPro" id="IPR005946">
    <property type="entry name" value="Rib-P_diPkinase"/>
</dbReference>
<dbReference type="GO" id="GO:0016301">
    <property type="term" value="F:kinase activity"/>
    <property type="evidence" value="ECO:0007669"/>
    <property type="project" value="UniProtKB-KW"/>
</dbReference>
<dbReference type="AlphaFoldDB" id="A0A2C9JR58"/>
<dbReference type="PANTHER" id="PTHR10210">
    <property type="entry name" value="RIBOSE-PHOSPHATE DIPHOSPHOKINASE FAMILY MEMBER"/>
    <property type="match status" value="1"/>
</dbReference>
<keyword evidence="3" id="KW-0808">Transferase</keyword>
<dbReference type="PANTHER" id="PTHR10210:SF41">
    <property type="entry name" value="RIBOSE-PHOSPHATE PYROPHOSPHOKINASE 1, CHLOROPLASTIC"/>
    <property type="match status" value="1"/>
</dbReference>
<dbReference type="SMART" id="SM01400">
    <property type="entry name" value="Pribosyltran_N"/>
    <property type="match status" value="1"/>
</dbReference>
<dbReference type="InterPro" id="IPR029099">
    <property type="entry name" value="Pribosyltran_N"/>
</dbReference>
<dbReference type="SUPFAM" id="SSF53271">
    <property type="entry name" value="PRTase-like"/>
    <property type="match status" value="1"/>
</dbReference>
<dbReference type="VEuPathDB" id="VectorBase:BGLB006669"/>
<dbReference type="GO" id="GO:0002189">
    <property type="term" value="C:ribose phosphate diphosphokinase complex"/>
    <property type="evidence" value="ECO:0007669"/>
    <property type="project" value="TreeGrafter"/>
</dbReference>
<keyword evidence="8" id="KW-0067">ATP-binding</keyword>
<dbReference type="GO" id="GO:0006164">
    <property type="term" value="P:purine nucleotide biosynthetic process"/>
    <property type="evidence" value="ECO:0007669"/>
    <property type="project" value="TreeGrafter"/>
</dbReference>
<dbReference type="Pfam" id="PF14572">
    <property type="entry name" value="Pribosyl_synth"/>
    <property type="match status" value="1"/>
</dbReference>
<evidence type="ECO:0000256" key="2">
    <source>
        <dbReference type="ARBA" id="ARBA00013247"/>
    </source>
</evidence>
<evidence type="ECO:0000256" key="4">
    <source>
        <dbReference type="ARBA" id="ARBA00022723"/>
    </source>
</evidence>
<dbReference type="NCBIfam" id="TIGR01251">
    <property type="entry name" value="ribP_PPkin"/>
    <property type="match status" value="1"/>
</dbReference>
<dbReference type="FunFam" id="3.40.50.2020:FF:000007">
    <property type="entry name" value="Ribose-phosphate pyrophosphokinase"/>
    <property type="match status" value="1"/>
</dbReference>
<reference evidence="12" key="1">
    <citation type="submission" date="2020-05" db="UniProtKB">
        <authorList>
            <consortium name="EnsemblMetazoa"/>
        </authorList>
    </citation>
    <scope>IDENTIFICATION</scope>
    <source>
        <strain evidence="12">BB02</strain>
    </source>
</reference>
<dbReference type="InterPro" id="IPR037515">
    <property type="entry name" value="Rib-P_diPkinase_bac"/>
</dbReference>
<dbReference type="Pfam" id="PF13793">
    <property type="entry name" value="Pribosyltran_N"/>
    <property type="match status" value="1"/>
</dbReference>
<dbReference type="GO" id="GO:0004749">
    <property type="term" value="F:ribose phosphate diphosphokinase activity"/>
    <property type="evidence" value="ECO:0007669"/>
    <property type="project" value="UniProtKB-EC"/>
</dbReference>
<gene>
    <name evidence="12" type="primary">106064487</name>
</gene>
<proteinExistence type="inferred from homology"/>
<keyword evidence="5" id="KW-0545">Nucleotide biosynthesis</keyword>
<sequence>MQNNQQIIFGLSRSLELAKKVSKQASILLGEVEKLEFKDGEILVKPVNTVRGKDVFIIQSTSKPVNDSIMELLIFIDACTRASARSISLVIPYFGYARQDRKSKVHEPITSKLIAKLISTLKVERVITFDLHCPQIEGFFDVPVDNLNALPTLCNHIVNKQLKNLVVVSPDQGGVVRARKLAESLDTSLAIIDKRRHIANKSEVMNILGDVENKNCLLIDDMIDTGGTIINAANALKSKGANKIYVACTHGLFNGDAVEKFNNASSIDNIITTDTITLDKKITKLEVITISDFLADVIKAIIESKPIGSVYKEHTKVLPTS</sequence>
<dbReference type="Proteomes" id="UP000076420">
    <property type="component" value="Unassembled WGS sequence"/>
</dbReference>
<dbReference type="GO" id="GO:0005737">
    <property type="term" value="C:cytoplasm"/>
    <property type="evidence" value="ECO:0007669"/>
    <property type="project" value="TreeGrafter"/>
</dbReference>
<comment type="similarity">
    <text evidence="1">Belongs to the ribose-phosphate pyrophosphokinase family.</text>
</comment>
<evidence type="ECO:0000256" key="10">
    <source>
        <dbReference type="ARBA" id="ARBA00049535"/>
    </source>
</evidence>